<dbReference type="AlphaFoldDB" id="A0AAV0R6G0"/>
<accession>A0AAV0R6G0</accession>
<evidence type="ECO:0008006" key="4">
    <source>
        <dbReference type="Google" id="ProtNLM"/>
    </source>
</evidence>
<proteinExistence type="predicted"/>
<reference evidence="2" key="1">
    <citation type="submission" date="2022-08" db="EMBL/GenBank/DDBJ databases">
        <authorList>
            <person name="Gutierrez-Valencia J."/>
        </authorList>
    </citation>
    <scope>NUCLEOTIDE SEQUENCE</scope>
</reference>
<name>A0AAV0R6G0_9ROSI</name>
<sequence>MTRPVQGRHGSSDCSSPSKNSASVVNPVIGSSTPVSIDRRGRKATFTPSHFSSIPGKSAHAVDPIPSRTNKKRPSLFASKSPPGKGKEPRLSSVRTGTDVNERLHENDQPFFTSPAATTPQHCSSNPVTQASPTSSMSSTGVRQKSKVQRAHTFWNDDILDFGLPECACPYCGAMFWYAERLERHRNTTMPIFALCCNHGRVSLPLLKQTPAYLNSLLDVSGGSESRHFRKEVRPYNG</sequence>
<feature type="non-terminal residue" evidence="2">
    <location>
        <position position="238"/>
    </location>
</feature>
<feature type="region of interest" description="Disordered" evidence="1">
    <location>
        <begin position="110"/>
        <end position="144"/>
    </location>
</feature>
<comment type="caution">
    <text evidence="2">The sequence shown here is derived from an EMBL/GenBank/DDBJ whole genome shotgun (WGS) entry which is preliminary data.</text>
</comment>
<evidence type="ECO:0000313" key="3">
    <source>
        <dbReference type="Proteomes" id="UP001154282"/>
    </source>
</evidence>
<evidence type="ECO:0000313" key="2">
    <source>
        <dbReference type="EMBL" id="CAI0552756.1"/>
    </source>
</evidence>
<evidence type="ECO:0000256" key="1">
    <source>
        <dbReference type="SAM" id="MobiDB-lite"/>
    </source>
</evidence>
<gene>
    <name evidence="2" type="ORF">LITE_LOCUS46573</name>
</gene>
<dbReference type="Proteomes" id="UP001154282">
    <property type="component" value="Unassembled WGS sequence"/>
</dbReference>
<feature type="region of interest" description="Disordered" evidence="1">
    <location>
        <begin position="1"/>
        <end position="96"/>
    </location>
</feature>
<keyword evidence="3" id="KW-1185">Reference proteome</keyword>
<dbReference type="EMBL" id="CAMGYJ010000010">
    <property type="protein sequence ID" value="CAI0552756.1"/>
    <property type="molecule type" value="Genomic_DNA"/>
</dbReference>
<feature type="compositionally biased region" description="Polar residues" evidence="1">
    <location>
        <begin position="12"/>
        <end position="35"/>
    </location>
</feature>
<organism evidence="2 3">
    <name type="scientific">Linum tenue</name>
    <dbReference type="NCBI Taxonomy" id="586396"/>
    <lineage>
        <taxon>Eukaryota</taxon>
        <taxon>Viridiplantae</taxon>
        <taxon>Streptophyta</taxon>
        <taxon>Embryophyta</taxon>
        <taxon>Tracheophyta</taxon>
        <taxon>Spermatophyta</taxon>
        <taxon>Magnoliopsida</taxon>
        <taxon>eudicotyledons</taxon>
        <taxon>Gunneridae</taxon>
        <taxon>Pentapetalae</taxon>
        <taxon>rosids</taxon>
        <taxon>fabids</taxon>
        <taxon>Malpighiales</taxon>
        <taxon>Linaceae</taxon>
        <taxon>Linum</taxon>
    </lineage>
</organism>
<protein>
    <recommendedName>
        <fullName evidence="4">C2H2-type domain-containing protein</fullName>
    </recommendedName>
</protein>
<feature type="compositionally biased region" description="Polar residues" evidence="1">
    <location>
        <begin position="110"/>
        <end position="143"/>
    </location>
</feature>